<gene>
    <name evidence="2" type="ORF">PR048_015540</name>
</gene>
<keyword evidence="3" id="KW-1185">Reference proteome</keyword>
<feature type="compositionally biased region" description="Basic and acidic residues" evidence="1">
    <location>
        <begin position="257"/>
        <end position="266"/>
    </location>
</feature>
<feature type="region of interest" description="Disordered" evidence="1">
    <location>
        <begin position="217"/>
        <end position="266"/>
    </location>
</feature>
<dbReference type="EMBL" id="JARBHB010000005">
    <property type="protein sequence ID" value="KAJ8883686.1"/>
    <property type="molecule type" value="Genomic_DNA"/>
</dbReference>
<reference evidence="2 3" key="1">
    <citation type="submission" date="2023-02" db="EMBL/GenBank/DDBJ databases">
        <title>LHISI_Scaffold_Assembly.</title>
        <authorList>
            <person name="Stuart O.P."/>
            <person name="Cleave R."/>
            <person name="Magrath M.J.L."/>
            <person name="Mikheyev A.S."/>
        </authorList>
    </citation>
    <scope>NUCLEOTIDE SEQUENCE [LARGE SCALE GENOMIC DNA]</scope>
    <source>
        <strain evidence="2">Daus_M_001</strain>
        <tissue evidence="2">Leg muscle</tissue>
    </source>
</reference>
<dbReference type="InterPro" id="IPR013783">
    <property type="entry name" value="Ig-like_fold"/>
</dbReference>
<accession>A0ABQ9HHR8</accession>
<organism evidence="2 3">
    <name type="scientific">Dryococelus australis</name>
    <dbReference type="NCBI Taxonomy" id="614101"/>
    <lineage>
        <taxon>Eukaryota</taxon>
        <taxon>Metazoa</taxon>
        <taxon>Ecdysozoa</taxon>
        <taxon>Arthropoda</taxon>
        <taxon>Hexapoda</taxon>
        <taxon>Insecta</taxon>
        <taxon>Pterygota</taxon>
        <taxon>Neoptera</taxon>
        <taxon>Polyneoptera</taxon>
        <taxon>Phasmatodea</taxon>
        <taxon>Verophasmatodea</taxon>
        <taxon>Anareolatae</taxon>
        <taxon>Phasmatidae</taxon>
        <taxon>Eurycanthinae</taxon>
        <taxon>Dryococelus</taxon>
    </lineage>
</organism>
<dbReference type="Proteomes" id="UP001159363">
    <property type="component" value="Chromosome 4"/>
</dbReference>
<dbReference type="InterPro" id="IPR036179">
    <property type="entry name" value="Ig-like_dom_sf"/>
</dbReference>
<evidence type="ECO:0000313" key="2">
    <source>
        <dbReference type="EMBL" id="KAJ8883686.1"/>
    </source>
</evidence>
<evidence type="ECO:0008006" key="4">
    <source>
        <dbReference type="Google" id="ProtNLM"/>
    </source>
</evidence>
<proteinExistence type="predicted"/>
<dbReference type="Gene3D" id="2.60.40.10">
    <property type="entry name" value="Immunoglobulins"/>
    <property type="match status" value="1"/>
</dbReference>
<protein>
    <recommendedName>
        <fullName evidence="4">Ig-like domain-containing protein</fullName>
    </recommendedName>
</protein>
<sequence length="266" mass="29418">MKHFERVLTSAKSSIILMFAASFSGRLLPPFLVYKAEHVYDLWVIDGAPGTKIFVFKKPKYAIRENRSVYKMFMWLVIRAFNKSDIGTYNCVSTNSLGRAEGTLRLYVPPVTNPAYLQTSLVRLSSLVTEIKMYSGAAHGSADYNIAIVGGECRFCHLSIQGPDKQGEIRGVFIQPFGSQFGSGGPVPCLVIGTGLLQGAVGTEIWAEYHMVTSQAARTAPPVGLKTDRWGRGERSDEQTCRTPRQGRPCSPTGRSYEGKPHPHRR</sequence>
<evidence type="ECO:0000313" key="3">
    <source>
        <dbReference type="Proteomes" id="UP001159363"/>
    </source>
</evidence>
<name>A0ABQ9HHR8_9NEOP</name>
<dbReference type="SUPFAM" id="SSF48726">
    <property type="entry name" value="Immunoglobulin"/>
    <property type="match status" value="1"/>
</dbReference>
<feature type="compositionally biased region" description="Basic and acidic residues" evidence="1">
    <location>
        <begin position="226"/>
        <end position="240"/>
    </location>
</feature>
<comment type="caution">
    <text evidence="2">The sequence shown here is derived from an EMBL/GenBank/DDBJ whole genome shotgun (WGS) entry which is preliminary data.</text>
</comment>
<evidence type="ECO:0000256" key="1">
    <source>
        <dbReference type="SAM" id="MobiDB-lite"/>
    </source>
</evidence>